<feature type="transmembrane region" description="Helical" evidence="1">
    <location>
        <begin position="135"/>
        <end position="155"/>
    </location>
</feature>
<dbReference type="InterPro" id="IPR036259">
    <property type="entry name" value="MFS_trans_sf"/>
</dbReference>
<evidence type="ECO:0000313" key="3">
    <source>
        <dbReference type="Proteomes" id="UP000015480"/>
    </source>
</evidence>
<dbReference type="HOGENOM" id="CLU_1617402_0_0_5"/>
<dbReference type="AlphaFoldDB" id="S5XUH2"/>
<gene>
    <name evidence="2" type="ORF">JCM7686_pAMI5p068</name>
</gene>
<dbReference type="SUPFAM" id="SSF103473">
    <property type="entry name" value="MFS general substrate transporter"/>
    <property type="match status" value="1"/>
</dbReference>
<keyword evidence="3" id="KW-1185">Reference proteome</keyword>
<dbReference type="PATRIC" id="fig|1367847.3.peg.4095"/>
<evidence type="ECO:0000256" key="1">
    <source>
        <dbReference type="SAM" id="Phobius"/>
    </source>
</evidence>
<dbReference type="EMBL" id="CP006653">
    <property type="protein sequence ID" value="AGT11134.1"/>
    <property type="molecule type" value="Genomic_DNA"/>
</dbReference>
<keyword evidence="1" id="KW-1133">Transmembrane helix</keyword>
<reference evidence="2 3" key="1">
    <citation type="journal article" date="2014" name="BMC Genomics">
        <title>Architecture and functions of a multipartite genome of the methylotrophic bacterium Paracoccus aminophilus JCM 7686, containing primary and secondary chromids.</title>
        <authorList>
            <person name="Dziewit L."/>
            <person name="Czarnecki J."/>
            <person name="Wibberg D."/>
            <person name="Radlinska M."/>
            <person name="Mrozek P."/>
            <person name="Szymczak M."/>
            <person name="Schluter A."/>
            <person name="Puhler A."/>
            <person name="Bartosik D."/>
        </authorList>
    </citation>
    <scope>NUCLEOTIDE SEQUENCE [LARGE SCALE GENOMIC DNA]</scope>
    <source>
        <strain evidence="2">JCM 7686</strain>
        <plasmid evidence="3">Plasmid pAMI5</plasmid>
    </source>
</reference>
<keyword evidence="1" id="KW-0812">Transmembrane</keyword>
<feature type="transmembrane region" description="Helical" evidence="1">
    <location>
        <begin position="67"/>
        <end position="87"/>
    </location>
</feature>
<dbReference type="KEGG" id="pami:JCM7686_pAMI5p068"/>
<keyword evidence="1" id="KW-0472">Membrane</keyword>
<evidence type="ECO:0000313" key="2">
    <source>
        <dbReference type="EMBL" id="AGT11134.1"/>
    </source>
</evidence>
<dbReference type="Proteomes" id="UP000015480">
    <property type="component" value="Plasmid pAMI5"/>
</dbReference>
<feature type="transmembrane region" description="Helical" evidence="1">
    <location>
        <begin position="43"/>
        <end position="61"/>
    </location>
</feature>
<accession>S5XUH2</accession>
<geneLocation type="plasmid" evidence="2 3">
    <name>pAMI5</name>
</geneLocation>
<protein>
    <submittedName>
        <fullName evidence="2">Major facilitator superfamily MFS_1</fullName>
    </submittedName>
</protein>
<name>S5XUH2_PARAH</name>
<proteinExistence type="predicted"/>
<keyword evidence="2" id="KW-0614">Plasmid</keyword>
<sequence>MGSAYASNCRDASSWRPPGGSTSVFLTASILAQILGREGPATPLQRFGLLLLLPGLIYLILGGRQSPLGLLIIAACIAGYGYGLIFLGSLAEITRCAPPEHRAETVSTYYVIVYLGIGMPMIAVGYLATYVGLSAAVQSFSAALIPAVLAVLILMRRLPSSLSC</sequence>
<dbReference type="Gene3D" id="1.20.1250.20">
    <property type="entry name" value="MFS general substrate transporter like domains"/>
    <property type="match status" value="1"/>
</dbReference>
<organism evidence="2 3">
    <name type="scientific">Paracoccus aminophilus JCM 7686</name>
    <dbReference type="NCBI Taxonomy" id="1367847"/>
    <lineage>
        <taxon>Bacteria</taxon>
        <taxon>Pseudomonadati</taxon>
        <taxon>Pseudomonadota</taxon>
        <taxon>Alphaproteobacteria</taxon>
        <taxon>Rhodobacterales</taxon>
        <taxon>Paracoccaceae</taxon>
        <taxon>Paracoccus</taxon>
    </lineage>
</organism>
<feature type="transmembrane region" description="Helical" evidence="1">
    <location>
        <begin position="108"/>
        <end position="129"/>
    </location>
</feature>